<evidence type="ECO:0000256" key="2">
    <source>
        <dbReference type="ARBA" id="ARBA00022741"/>
    </source>
</evidence>
<keyword evidence="7" id="KW-1185">Reference proteome</keyword>
<evidence type="ECO:0000256" key="3">
    <source>
        <dbReference type="ARBA" id="ARBA00022777"/>
    </source>
</evidence>
<keyword evidence="3 6" id="KW-0418">Kinase</keyword>
<dbReference type="PANTHER" id="PTHR12358">
    <property type="entry name" value="SPHINGOSINE KINASE"/>
    <property type="match status" value="1"/>
</dbReference>
<evidence type="ECO:0000256" key="1">
    <source>
        <dbReference type="ARBA" id="ARBA00022679"/>
    </source>
</evidence>
<dbReference type="PANTHER" id="PTHR12358:SF54">
    <property type="entry name" value="SPHINGOSINE KINASE RELATED PROTEIN"/>
    <property type="match status" value="1"/>
</dbReference>
<dbReference type="Pfam" id="PF19279">
    <property type="entry name" value="YegS_C"/>
    <property type="match status" value="1"/>
</dbReference>
<dbReference type="InterPro" id="IPR016064">
    <property type="entry name" value="NAD/diacylglycerol_kinase_sf"/>
</dbReference>
<evidence type="ECO:0000313" key="6">
    <source>
        <dbReference type="EMBL" id="OFA07266.1"/>
    </source>
</evidence>
<dbReference type="SUPFAM" id="SSF111331">
    <property type="entry name" value="NAD kinase/diacylglycerol kinase-like"/>
    <property type="match status" value="1"/>
</dbReference>
<dbReference type="SMART" id="SM00046">
    <property type="entry name" value="DAGKc"/>
    <property type="match status" value="1"/>
</dbReference>
<dbReference type="GO" id="GO:0004143">
    <property type="term" value="F:ATP-dependent diacylglycerol kinase activity"/>
    <property type="evidence" value="ECO:0007669"/>
    <property type="project" value="UniProtKB-EC"/>
</dbReference>
<comment type="caution">
    <text evidence="6">The sequence shown here is derived from an EMBL/GenBank/DDBJ whole genome shotgun (WGS) entry which is preliminary data.</text>
</comment>
<dbReference type="Gene3D" id="3.40.50.10330">
    <property type="entry name" value="Probable inorganic polyphosphate/atp-NAD kinase, domain 1"/>
    <property type="match status" value="1"/>
</dbReference>
<evidence type="ECO:0000313" key="7">
    <source>
        <dbReference type="Proteomes" id="UP000175989"/>
    </source>
</evidence>
<dbReference type="AlphaFoldDB" id="A0A1E7X453"/>
<dbReference type="Gene3D" id="2.60.200.40">
    <property type="match status" value="1"/>
</dbReference>
<keyword evidence="4" id="KW-0067">ATP-binding</keyword>
<dbReference type="Proteomes" id="UP000175989">
    <property type="component" value="Unassembled WGS sequence"/>
</dbReference>
<keyword evidence="2" id="KW-0547">Nucleotide-binding</keyword>
<dbReference type="PATRIC" id="fig|762836.4.peg.1436"/>
<dbReference type="Pfam" id="PF00781">
    <property type="entry name" value="DAGK_cat"/>
    <property type="match status" value="1"/>
</dbReference>
<dbReference type="PROSITE" id="PS50146">
    <property type="entry name" value="DAGK"/>
    <property type="match status" value="1"/>
</dbReference>
<evidence type="ECO:0000259" key="5">
    <source>
        <dbReference type="PROSITE" id="PS50146"/>
    </source>
</evidence>
<dbReference type="EMBL" id="LROM01000062">
    <property type="protein sequence ID" value="OFA07266.1"/>
    <property type="molecule type" value="Genomic_DNA"/>
</dbReference>
<feature type="domain" description="DAGKc" evidence="5">
    <location>
        <begin position="1"/>
        <end position="130"/>
    </location>
</feature>
<keyword evidence="1 6" id="KW-0808">Transferase</keyword>
<accession>A0A1E7X453</accession>
<name>A0A1E7X453_9BURK</name>
<dbReference type="RefSeq" id="WP_070247098.1">
    <property type="nucleotide sequence ID" value="NZ_LROM01000062.1"/>
</dbReference>
<dbReference type="InterPro" id="IPR050187">
    <property type="entry name" value="Lipid_Phosphate_FormReg"/>
</dbReference>
<reference evidence="7" key="1">
    <citation type="journal article" date="2016" name="Front. Microbiol.">
        <title>Molecular Keys to the Janthinobacterium and Duganella spp. Interaction with the Plant Pathogen Fusarium graminearum.</title>
        <authorList>
            <person name="Haack F.S."/>
            <person name="Poehlein A."/>
            <person name="Kroger C."/>
            <person name="Voigt C.A."/>
            <person name="Piepenbring M."/>
            <person name="Bode H.B."/>
            <person name="Daniel R."/>
            <person name="Schafer W."/>
            <person name="Streit W.R."/>
        </authorList>
    </citation>
    <scope>NUCLEOTIDE SEQUENCE [LARGE SCALE GENOMIC DNA]</scope>
    <source>
        <strain evidence="7">T54</strain>
    </source>
</reference>
<protein>
    <submittedName>
        <fullName evidence="6">Diacylglycerol kinase</fullName>
        <ecNumber evidence="6">2.7.1.107</ecNumber>
    </submittedName>
</protein>
<sequence length="303" mass="33467">MLNSIVVIINASAGLGYCGGWSAALAEKFRRHGVEPDILLAKSGAEMIERARRAVADKVTVVVAGGGDGTINCVASQLVGTDTHLGVLALGTLNHFAKDLDIPLDLDEAVAHAVTGKPLRVDVGEVNGRIFLNNSSLGIYPDLVRDREEQQKKLGRSKWHAFGRALFVVLRRFPFMRVRLTINGEEHLRRTPFVFIGNNEYLQGFTMGARERLDSGKLVMYVAQKPTRLALFRYAIHALFNRLSEARDFDVLTATELEIDTRHRHLRVATDGEVTEMKPPLKYRSRAGALSVIAPGRTITRGN</sequence>
<dbReference type="GO" id="GO:0005524">
    <property type="term" value="F:ATP binding"/>
    <property type="evidence" value="ECO:0007669"/>
    <property type="project" value="UniProtKB-KW"/>
</dbReference>
<dbReference type="OrthoDB" id="142078at2"/>
<dbReference type="InterPro" id="IPR045540">
    <property type="entry name" value="YegS/DAGK_C"/>
</dbReference>
<proteinExistence type="predicted"/>
<organism evidence="6 7">
    <name type="scientific">Duganella phyllosphaerae</name>
    <dbReference type="NCBI Taxonomy" id="762836"/>
    <lineage>
        <taxon>Bacteria</taxon>
        <taxon>Pseudomonadati</taxon>
        <taxon>Pseudomonadota</taxon>
        <taxon>Betaproteobacteria</taxon>
        <taxon>Burkholderiales</taxon>
        <taxon>Oxalobacteraceae</taxon>
        <taxon>Telluria group</taxon>
        <taxon>Duganella</taxon>
    </lineage>
</organism>
<dbReference type="InterPro" id="IPR001206">
    <property type="entry name" value="Diacylglycerol_kinase_cat_dom"/>
</dbReference>
<dbReference type="InterPro" id="IPR017438">
    <property type="entry name" value="ATP-NAD_kinase_N"/>
</dbReference>
<dbReference type="EC" id="2.7.1.107" evidence="6"/>
<evidence type="ECO:0000256" key="4">
    <source>
        <dbReference type="ARBA" id="ARBA00022840"/>
    </source>
</evidence>
<gene>
    <name evidence="6" type="primary">dagK</name>
    <name evidence="6" type="ORF">DUPY_13740</name>
</gene>